<evidence type="ECO:0000256" key="4">
    <source>
        <dbReference type="ARBA" id="ARBA00022452"/>
    </source>
</evidence>
<dbReference type="InterPro" id="IPR003423">
    <property type="entry name" value="OMP_efflux"/>
</dbReference>
<feature type="chain" id="PRO_5035195259" evidence="8">
    <location>
        <begin position="24"/>
        <end position="570"/>
    </location>
</feature>
<organism evidence="9 10">
    <name type="scientific">Candidatus Sulfomarinibacter kjeldsenii</name>
    <dbReference type="NCBI Taxonomy" id="2885994"/>
    <lineage>
        <taxon>Bacteria</taxon>
        <taxon>Pseudomonadati</taxon>
        <taxon>Acidobacteriota</taxon>
        <taxon>Thermoanaerobaculia</taxon>
        <taxon>Thermoanaerobaculales</taxon>
        <taxon>Candidatus Sulfomarinibacteraceae</taxon>
        <taxon>Candidatus Sulfomarinibacter</taxon>
    </lineage>
</organism>
<feature type="signal peptide" evidence="8">
    <location>
        <begin position="1"/>
        <end position="23"/>
    </location>
</feature>
<dbReference type="GO" id="GO:0009279">
    <property type="term" value="C:cell outer membrane"/>
    <property type="evidence" value="ECO:0007669"/>
    <property type="project" value="UniProtKB-SubCell"/>
</dbReference>
<gene>
    <name evidence="9" type="ORF">IFJ97_01495</name>
</gene>
<keyword evidence="4" id="KW-1134">Transmembrane beta strand</keyword>
<name>A0A8J7CE98_9BACT</name>
<proteinExistence type="inferred from homology"/>
<dbReference type="Proteomes" id="UP000598633">
    <property type="component" value="Unassembled WGS sequence"/>
</dbReference>
<dbReference type="AlphaFoldDB" id="A0A8J7CE98"/>
<comment type="subcellular location">
    <subcellularLocation>
        <location evidence="1">Cell outer membrane</location>
    </subcellularLocation>
</comment>
<comment type="similarity">
    <text evidence="2">Belongs to the outer membrane factor (OMF) (TC 1.B.17) family.</text>
</comment>
<evidence type="ECO:0000256" key="2">
    <source>
        <dbReference type="ARBA" id="ARBA00007613"/>
    </source>
</evidence>
<dbReference type="GO" id="GO:0015562">
    <property type="term" value="F:efflux transmembrane transporter activity"/>
    <property type="evidence" value="ECO:0007669"/>
    <property type="project" value="InterPro"/>
</dbReference>
<keyword evidence="5" id="KW-0812">Transmembrane</keyword>
<evidence type="ECO:0000256" key="8">
    <source>
        <dbReference type="SAM" id="SignalP"/>
    </source>
</evidence>
<evidence type="ECO:0000256" key="3">
    <source>
        <dbReference type="ARBA" id="ARBA00022448"/>
    </source>
</evidence>
<dbReference type="Pfam" id="PF02321">
    <property type="entry name" value="OEP"/>
    <property type="match status" value="2"/>
</dbReference>
<dbReference type="EMBL" id="JACXWA010000020">
    <property type="protein sequence ID" value="MBD3870017.1"/>
    <property type="molecule type" value="Genomic_DNA"/>
</dbReference>
<sequence length="570" mass="62738">MNTRTIALITATLLIVSSGVSNAAELEISALPAQVESLPVTEGDVLKLDLIGAYQLALARNLNLHVGRYDIAIANANVRGSGGIFDPTLWANLDFNSNKTPTSTILEGANVVESDNMNFGLGVTQLLPSGTELGASWMSVRGETNSEFYFLNPRWDARLNLTLTQPLLNGFGTNATRAQIIIAENLRDQAAVGFEVEIIRLMADVELAYWELVATRQAIAVTVQSLELAERLLEETRQRVEVGTSAPIDMVQSEATVATRHQELIYANNAASNAEDNLKALLGFDLPHEWQVRVETTDSYNVDPFLPDLGESIETALHKRPAIIRQELEMERLNTNVKVAQNQALSRLDLTGSYGWGGVSGTSTITDDEGNPVTIREGWGDAAGQVFDFDFPRWTVGLNFSVPMGNHRAKEQLAANRYYRDRSGAQLAALKQEITRQVRFAVRALEDGAAAIDAAVASRRLAVRNLEAEQTKFNNGLSTNFQVSEIQDALATAQFGEIRARVGYRKAIATYFHSTGTFLEAKHVEITDTEASDSVHDYWKDVKWLQFTDFKKKRDDDTMPASAPVEEATD</sequence>
<dbReference type="GO" id="GO:1990281">
    <property type="term" value="C:efflux pump complex"/>
    <property type="evidence" value="ECO:0007669"/>
    <property type="project" value="TreeGrafter"/>
</dbReference>
<dbReference type="GO" id="GO:0015288">
    <property type="term" value="F:porin activity"/>
    <property type="evidence" value="ECO:0007669"/>
    <property type="project" value="TreeGrafter"/>
</dbReference>
<evidence type="ECO:0000256" key="6">
    <source>
        <dbReference type="ARBA" id="ARBA00023136"/>
    </source>
</evidence>
<dbReference type="SUPFAM" id="SSF56954">
    <property type="entry name" value="Outer membrane efflux proteins (OEP)"/>
    <property type="match status" value="1"/>
</dbReference>
<evidence type="ECO:0000313" key="9">
    <source>
        <dbReference type="EMBL" id="MBD3870017.1"/>
    </source>
</evidence>
<dbReference type="PANTHER" id="PTHR30026">
    <property type="entry name" value="OUTER MEMBRANE PROTEIN TOLC"/>
    <property type="match status" value="1"/>
</dbReference>
<evidence type="ECO:0000256" key="7">
    <source>
        <dbReference type="ARBA" id="ARBA00023237"/>
    </source>
</evidence>
<dbReference type="PANTHER" id="PTHR30026:SF23">
    <property type="entry name" value="TO APRF-PUTATIVE OUTER MEMBRANE EFFLUX PROTEIN OR SECRETED ALKALINE PHOSPHATASE-RELATED"/>
    <property type="match status" value="1"/>
</dbReference>
<protein>
    <submittedName>
        <fullName evidence="9">TolC family protein</fullName>
    </submittedName>
</protein>
<keyword evidence="3" id="KW-0813">Transport</keyword>
<reference evidence="9 10" key="1">
    <citation type="submission" date="2020-08" db="EMBL/GenBank/DDBJ databases">
        <title>Acidobacteriota in marine sediments use diverse sulfur dissimilation pathways.</title>
        <authorList>
            <person name="Wasmund K."/>
        </authorList>
    </citation>
    <scope>NUCLEOTIDE SEQUENCE [LARGE SCALE GENOMIC DNA]</scope>
    <source>
        <strain evidence="9">MAG AM3-A</strain>
    </source>
</reference>
<accession>A0A8J7CE98</accession>
<comment type="caution">
    <text evidence="9">The sequence shown here is derived from an EMBL/GenBank/DDBJ whole genome shotgun (WGS) entry which is preliminary data.</text>
</comment>
<keyword evidence="8" id="KW-0732">Signal</keyword>
<evidence type="ECO:0000313" key="10">
    <source>
        <dbReference type="Proteomes" id="UP000598633"/>
    </source>
</evidence>
<evidence type="ECO:0000256" key="1">
    <source>
        <dbReference type="ARBA" id="ARBA00004442"/>
    </source>
</evidence>
<keyword evidence="6" id="KW-0472">Membrane</keyword>
<keyword evidence="7" id="KW-0998">Cell outer membrane</keyword>
<dbReference type="InterPro" id="IPR051906">
    <property type="entry name" value="TolC-like"/>
</dbReference>
<evidence type="ECO:0000256" key="5">
    <source>
        <dbReference type="ARBA" id="ARBA00022692"/>
    </source>
</evidence>
<dbReference type="Gene3D" id="1.20.1600.10">
    <property type="entry name" value="Outer membrane efflux proteins (OEP)"/>
    <property type="match status" value="1"/>
</dbReference>